<dbReference type="EMBL" id="VFQF01000002">
    <property type="protein sequence ID" value="TQN46218.1"/>
    <property type="molecule type" value="Genomic_DNA"/>
</dbReference>
<reference evidence="5 6" key="1">
    <citation type="submission" date="2019-06" db="EMBL/GenBank/DDBJ databases">
        <title>Sequencing the genomes of 1000 actinobacteria strains.</title>
        <authorList>
            <person name="Klenk H.-P."/>
        </authorList>
    </citation>
    <scope>NUCLEOTIDE SEQUENCE [LARGE SCALE GENOMIC DNA]</scope>
    <source>
        <strain evidence="5 6">DSM 21776</strain>
    </source>
</reference>
<dbReference type="InterPro" id="IPR013094">
    <property type="entry name" value="AB_hydrolase_3"/>
</dbReference>
<dbReference type="InterPro" id="IPR029058">
    <property type="entry name" value="AB_hydrolase_fold"/>
</dbReference>
<evidence type="ECO:0000313" key="6">
    <source>
        <dbReference type="Proteomes" id="UP000320085"/>
    </source>
</evidence>
<proteinExistence type="inferred from homology"/>
<evidence type="ECO:0000256" key="1">
    <source>
        <dbReference type="ARBA" id="ARBA00010515"/>
    </source>
</evidence>
<evidence type="ECO:0000313" key="5">
    <source>
        <dbReference type="EMBL" id="TQN46218.1"/>
    </source>
</evidence>
<dbReference type="Proteomes" id="UP000320085">
    <property type="component" value="Unassembled WGS sequence"/>
</dbReference>
<gene>
    <name evidence="5" type="ORF">FHX52_2924</name>
</gene>
<dbReference type="PROSITE" id="PS01174">
    <property type="entry name" value="LIPASE_GDXG_SER"/>
    <property type="match status" value="1"/>
</dbReference>
<dbReference type="SUPFAM" id="SSF53474">
    <property type="entry name" value="alpha/beta-Hydrolases"/>
    <property type="match status" value="1"/>
</dbReference>
<name>A0A543PQ60_9MICO</name>
<evidence type="ECO:0000256" key="3">
    <source>
        <dbReference type="PROSITE-ProRule" id="PRU10038"/>
    </source>
</evidence>
<dbReference type="RefSeq" id="WP_221630606.1">
    <property type="nucleotide sequence ID" value="NZ_BAAAQC010000004.1"/>
</dbReference>
<keyword evidence="2" id="KW-0378">Hydrolase</keyword>
<dbReference type="InterPro" id="IPR050300">
    <property type="entry name" value="GDXG_lipolytic_enzyme"/>
</dbReference>
<evidence type="ECO:0000256" key="2">
    <source>
        <dbReference type="ARBA" id="ARBA00022801"/>
    </source>
</evidence>
<feature type="active site" evidence="3">
    <location>
        <position position="176"/>
    </location>
</feature>
<evidence type="ECO:0000259" key="4">
    <source>
        <dbReference type="Pfam" id="PF07859"/>
    </source>
</evidence>
<dbReference type="Gene3D" id="3.40.50.1820">
    <property type="entry name" value="alpha/beta hydrolase"/>
    <property type="match status" value="1"/>
</dbReference>
<dbReference type="InterPro" id="IPR033140">
    <property type="entry name" value="Lipase_GDXG_put_SER_AS"/>
</dbReference>
<feature type="domain" description="Alpha/beta hydrolase fold-3" evidence="4">
    <location>
        <begin position="99"/>
        <end position="301"/>
    </location>
</feature>
<dbReference type="GO" id="GO:0016787">
    <property type="term" value="F:hydrolase activity"/>
    <property type="evidence" value="ECO:0007669"/>
    <property type="project" value="UniProtKB-KW"/>
</dbReference>
<protein>
    <submittedName>
        <fullName evidence="5">Acetyl esterase/lipase</fullName>
    </submittedName>
</protein>
<comment type="caution">
    <text evidence="5">The sequence shown here is derived from an EMBL/GenBank/DDBJ whole genome shotgun (WGS) entry which is preliminary data.</text>
</comment>
<comment type="similarity">
    <text evidence="1">Belongs to the 'GDXG' lipolytic enzyme family.</text>
</comment>
<organism evidence="5 6">
    <name type="scientific">Humibacillus xanthopallidus</name>
    <dbReference type="NCBI Taxonomy" id="412689"/>
    <lineage>
        <taxon>Bacteria</taxon>
        <taxon>Bacillati</taxon>
        <taxon>Actinomycetota</taxon>
        <taxon>Actinomycetes</taxon>
        <taxon>Micrococcales</taxon>
        <taxon>Intrasporangiaceae</taxon>
        <taxon>Humibacillus</taxon>
    </lineage>
</organism>
<sequence length="341" mass="35300">MSERRSGPLAGIVDRIGGVGTAALGTAVAAAAAVRLSPWPAALAIRAVFDRGAARASAALASHAPTDLVEVLGEAYAVADPDGRLDVFRPDRTEPLPTVVWVHGGAFVSGSKDDVANYLRVLAGRGVTAVGVDYSIAPGKRYPTPVRQVAAALAHLVDHADRLGVDPSRIVLAGDSAGAQIAAQVASLVTDPAYAARVGIDVDLPPSGLRGVVLFCGAFDFELSHASTKVGAWLVDTALWSYLGTRDHRSHPASALASVPQNLTAAFPPAFVSAGNADPLLAHSLGLVAALDAVGAPHESLFFADDHEPRLGHEFQFDLDTEPGRLALDRAVAFIERVTAD</sequence>
<dbReference type="PANTHER" id="PTHR48081">
    <property type="entry name" value="AB HYDROLASE SUPERFAMILY PROTEIN C4A8.06C"/>
    <property type="match status" value="1"/>
</dbReference>
<dbReference type="AlphaFoldDB" id="A0A543PQ60"/>
<accession>A0A543PQ60</accession>
<dbReference type="Pfam" id="PF07859">
    <property type="entry name" value="Abhydrolase_3"/>
    <property type="match status" value="1"/>
</dbReference>